<name>A0A6G8QEB9_9ACTN</name>
<proteinExistence type="predicted"/>
<dbReference type="AlphaFoldDB" id="A0A6G8QEB9"/>
<reference evidence="1 2" key="1">
    <citation type="submission" date="2019-10" db="EMBL/GenBank/DDBJ databases">
        <title>Rubrobacter sp nov SCSIO 52090 isolated from a deep-sea sediment in the South China Sea.</title>
        <authorList>
            <person name="Chen R.W."/>
        </authorList>
    </citation>
    <scope>NUCLEOTIDE SEQUENCE [LARGE SCALE GENOMIC DNA]</scope>
    <source>
        <strain evidence="1 2">SCSIO 52909</strain>
    </source>
</reference>
<sequence>MSSSGAEIRVGIWSRKGEFLGAAEIPSRGGEAASGYVRLSASPHSGVEGMSFIAHRFPGGYRVRMEERWEGGEETLWLAPVEEGEESYMGLFSEEELRAAFPHLAAEHPGGTRVRR</sequence>
<keyword evidence="2" id="KW-1185">Reference proteome</keyword>
<organism evidence="1 2">
    <name type="scientific">Rubrobacter tropicus</name>
    <dbReference type="NCBI Taxonomy" id="2653851"/>
    <lineage>
        <taxon>Bacteria</taxon>
        <taxon>Bacillati</taxon>
        <taxon>Actinomycetota</taxon>
        <taxon>Rubrobacteria</taxon>
        <taxon>Rubrobacterales</taxon>
        <taxon>Rubrobacteraceae</taxon>
        <taxon>Rubrobacter</taxon>
    </lineage>
</organism>
<evidence type="ECO:0000313" key="1">
    <source>
        <dbReference type="EMBL" id="QIN84587.1"/>
    </source>
</evidence>
<dbReference type="KEGG" id="rub:GBA63_19495"/>
<evidence type="ECO:0000313" key="2">
    <source>
        <dbReference type="Proteomes" id="UP000501452"/>
    </source>
</evidence>
<accession>A0A6G8QEB9</accession>
<protein>
    <submittedName>
        <fullName evidence="1">Uncharacterized protein</fullName>
    </submittedName>
</protein>
<dbReference type="EMBL" id="CP045119">
    <property type="protein sequence ID" value="QIN84587.1"/>
    <property type="molecule type" value="Genomic_DNA"/>
</dbReference>
<gene>
    <name evidence="1" type="ORF">GBA63_19495</name>
</gene>
<dbReference type="RefSeq" id="WP_166178919.1">
    <property type="nucleotide sequence ID" value="NZ_CP045119.1"/>
</dbReference>
<dbReference type="Proteomes" id="UP000501452">
    <property type="component" value="Chromosome"/>
</dbReference>